<evidence type="ECO:0000256" key="5">
    <source>
        <dbReference type="ARBA" id="ARBA00022989"/>
    </source>
</evidence>
<keyword evidence="3" id="KW-1003">Cell membrane</keyword>
<dbReference type="CDD" id="cd17321">
    <property type="entry name" value="MFS_MMR_MDR_like"/>
    <property type="match status" value="1"/>
</dbReference>
<evidence type="ECO:0000259" key="8">
    <source>
        <dbReference type="PROSITE" id="PS50850"/>
    </source>
</evidence>
<dbReference type="Gene3D" id="1.20.1250.20">
    <property type="entry name" value="MFS general substrate transporter like domains"/>
    <property type="match status" value="1"/>
</dbReference>
<feature type="domain" description="Major facilitator superfamily (MFS) profile" evidence="8">
    <location>
        <begin position="9"/>
        <end position="493"/>
    </location>
</feature>
<sequence>MFSYPKWLILAIVVGLYLPVAIDATVLHIAVPTLSQELKASTSQLLWIIDIYPLLMAGLILVMGALGDKVGYRKLMLMGSIIFGIASVLAAFSPTANFLIFARAILALGASMIMPATLACLRHTFMDEKERNFALGLWVMAGGAGAAFGPLVGGLLLEYFYWGSVFLINVPIVILVSICILKYLPKQNFIHEKKLNILDALILIAAILLVIYSLKSGLKEFDPQFILLGFTGVVLGFLFVKRQIKSNQPLFDLKLFTSKPVKYGFTISVVAMIALVGFELLISQKLQYVYQFSPLEAGLYILPFMIAVSVGGVISTPLLNKFGTKKVAVVSLILSSVSMYFLSVVNFETEYLFASFYMILLGLSILCAFLAATSAILSGAPIEQASSAGAIEGMSYELGTGLGVTIFGLMASFFYTKNVDFYRFFSVDQLKTVESSIGQTYQALPSLSPESADIIMKSANSAFVMAHSSVLIFSSLILLFLAIFIWIFWRETSPKTLSI</sequence>
<evidence type="ECO:0000256" key="3">
    <source>
        <dbReference type="ARBA" id="ARBA00022475"/>
    </source>
</evidence>
<feature type="transmembrane region" description="Helical" evidence="7">
    <location>
        <begin position="98"/>
        <end position="121"/>
    </location>
</feature>
<name>A0A1C4GXC5_9GAMM</name>
<evidence type="ECO:0000313" key="9">
    <source>
        <dbReference type="EMBL" id="SCC72810.1"/>
    </source>
</evidence>
<feature type="transmembrane region" description="Helical" evidence="7">
    <location>
        <begin position="221"/>
        <end position="240"/>
    </location>
</feature>
<dbReference type="PROSITE" id="PS50850">
    <property type="entry name" value="MFS"/>
    <property type="match status" value="1"/>
</dbReference>
<feature type="transmembrane region" description="Helical" evidence="7">
    <location>
        <begin position="196"/>
        <end position="215"/>
    </location>
</feature>
<comment type="subcellular location">
    <subcellularLocation>
        <location evidence="1">Cell membrane</location>
        <topology evidence="1">Multi-pass membrane protein</topology>
    </subcellularLocation>
</comment>
<dbReference type="PANTHER" id="PTHR42718:SF47">
    <property type="entry name" value="METHYL VIOLOGEN RESISTANCE PROTEIN SMVA"/>
    <property type="match status" value="1"/>
</dbReference>
<reference evidence="9 10" key="1">
    <citation type="submission" date="2016-08" db="EMBL/GenBank/DDBJ databases">
        <authorList>
            <person name="Seilhamer J.J."/>
        </authorList>
    </citation>
    <scope>NUCLEOTIDE SEQUENCE [LARGE SCALE GENOMIC DNA]</scope>
    <source>
        <strain evidence="9 10">ANC 4874</strain>
    </source>
</reference>
<dbReference type="PRINTS" id="PR01036">
    <property type="entry name" value="TCRTETB"/>
</dbReference>
<feature type="transmembrane region" description="Helical" evidence="7">
    <location>
        <begin position="261"/>
        <end position="282"/>
    </location>
</feature>
<dbReference type="InterPro" id="IPR036259">
    <property type="entry name" value="MFS_trans_sf"/>
</dbReference>
<protein>
    <submittedName>
        <fullName evidence="9">MFS transporter, DHA2 family, multidrug resistance protein</fullName>
    </submittedName>
</protein>
<dbReference type="AlphaFoldDB" id="A0A1C4GXC5"/>
<evidence type="ECO:0000256" key="1">
    <source>
        <dbReference type="ARBA" id="ARBA00004651"/>
    </source>
</evidence>
<dbReference type="Pfam" id="PF07690">
    <property type="entry name" value="MFS_1"/>
    <property type="match status" value="1"/>
</dbReference>
<evidence type="ECO:0000256" key="2">
    <source>
        <dbReference type="ARBA" id="ARBA00022448"/>
    </source>
</evidence>
<keyword evidence="5 7" id="KW-1133">Transmembrane helix</keyword>
<keyword evidence="2" id="KW-0813">Transport</keyword>
<feature type="transmembrane region" description="Helical" evidence="7">
    <location>
        <begin position="133"/>
        <end position="153"/>
    </location>
</feature>
<feature type="transmembrane region" description="Helical" evidence="7">
    <location>
        <begin position="7"/>
        <end position="31"/>
    </location>
</feature>
<feature type="transmembrane region" description="Helical" evidence="7">
    <location>
        <begin position="398"/>
        <end position="416"/>
    </location>
</feature>
<evidence type="ECO:0000313" key="10">
    <source>
        <dbReference type="Proteomes" id="UP000243661"/>
    </source>
</evidence>
<organism evidence="9 10">
    <name type="scientific">Acinetobacter albensis</name>
    <dbReference type="NCBI Taxonomy" id="1673609"/>
    <lineage>
        <taxon>Bacteria</taxon>
        <taxon>Pseudomonadati</taxon>
        <taxon>Pseudomonadota</taxon>
        <taxon>Gammaproteobacteria</taxon>
        <taxon>Moraxellales</taxon>
        <taxon>Moraxellaceae</taxon>
        <taxon>Acinetobacter</taxon>
    </lineage>
</organism>
<dbReference type="PANTHER" id="PTHR42718">
    <property type="entry name" value="MAJOR FACILITATOR SUPERFAMILY MULTIDRUG TRANSPORTER MFSC"/>
    <property type="match status" value="1"/>
</dbReference>
<evidence type="ECO:0000256" key="7">
    <source>
        <dbReference type="SAM" id="Phobius"/>
    </source>
</evidence>
<dbReference type="InterPro" id="IPR011701">
    <property type="entry name" value="MFS"/>
</dbReference>
<accession>A0A1C4GXC5</accession>
<feature type="transmembrane region" description="Helical" evidence="7">
    <location>
        <begin position="43"/>
        <end position="63"/>
    </location>
</feature>
<dbReference type="EMBL" id="FMBK01000012">
    <property type="protein sequence ID" value="SCC72810.1"/>
    <property type="molecule type" value="Genomic_DNA"/>
</dbReference>
<keyword evidence="4 7" id="KW-0812">Transmembrane</keyword>
<feature type="transmembrane region" description="Helical" evidence="7">
    <location>
        <begin position="327"/>
        <end position="345"/>
    </location>
</feature>
<dbReference type="InterPro" id="IPR020846">
    <property type="entry name" value="MFS_dom"/>
</dbReference>
<evidence type="ECO:0000256" key="4">
    <source>
        <dbReference type="ARBA" id="ARBA00022692"/>
    </source>
</evidence>
<dbReference type="SUPFAM" id="SSF103473">
    <property type="entry name" value="MFS general substrate transporter"/>
    <property type="match status" value="1"/>
</dbReference>
<feature type="transmembrane region" description="Helical" evidence="7">
    <location>
        <begin position="297"/>
        <end position="320"/>
    </location>
</feature>
<dbReference type="GO" id="GO:0022857">
    <property type="term" value="F:transmembrane transporter activity"/>
    <property type="evidence" value="ECO:0007669"/>
    <property type="project" value="InterPro"/>
</dbReference>
<dbReference type="OrthoDB" id="9807274at2"/>
<keyword evidence="6 7" id="KW-0472">Membrane</keyword>
<gene>
    <name evidence="9" type="ORF">GA0116959_11283</name>
</gene>
<proteinExistence type="predicted"/>
<dbReference type="Proteomes" id="UP000243661">
    <property type="component" value="Unassembled WGS sequence"/>
</dbReference>
<dbReference type="RefSeq" id="WP_092720734.1">
    <property type="nucleotide sequence ID" value="NZ_FMBK01000012.1"/>
</dbReference>
<dbReference type="GO" id="GO:0005886">
    <property type="term" value="C:plasma membrane"/>
    <property type="evidence" value="ECO:0007669"/>
    <property type="project" value="UniProtKB-SubCell"/>
</dbReference>
<feature type="transmembrane region" description="Helical" evidence="7">
    <location>
        <begin position="159"/>
        <end position="184"/>
    </location>
</feature>
<dbReference type="Gene3D" id="1.20.1720.10">
    <property type="entry name" value="Multidrug resistance protein D"/>
    <property type="match status" value="1"/>
</dbReference>
<feature type="transmembrane region" description="Helical" evidence="7">
    <location>
        <begin position="470"/>
        <end position="489"/>
    </location>
</feature>
<feature type="transmembrane region" description="Helical" evidence="7">
    <location>
        <begin position="75"/>
        <end position="92"/>
    </location>
</feature>
<evidence type="ECO:0000256" key="6">
    <source>
        <dbReference type="ARBA" id="ARBA00023136"/>
    </source>
</evidence>
<feature type="transmembrane region" description="Helical" evidence="7">
    <location>
        <begin position="351"/>
        <end position="377"/>
    </location>
</feature>